<organism evidence="2 3">
    <name type="scientific">Adineta steineri</name>
    <dbReference type="NCBI Taxonomy" id="433720"/>
    <lineage>
        <taxon>Eukaryota</taxon>
        <taxon>Metazoa</taxon>
        <taxon>Spiralia</taxon>
        <taxon>Gnathifera</taxon>
        <taxon>Rotifera</taxon>
        <taxon>Eurotatoria</taxon>
        <taxon>Bdelloidea</taxon>
        <taxon>Adinetida</taxon>
        <taxon>Adinetidae</taxon>
        <taxon>Adineta</taxon>
    </lineage>
</organism>
<feature type="non-terminal residue" evidence="2">
    <location>
        <position position="1"/>
    </location>
</feature>
<dbReference type="Proteomes" id="UP000663881">
    <property type="component" value="Unassembled WGS sequence"/>
</dbReference>
<feature type="region of interest" description="Disordered" evidence="1">
    <location>
        <begin position="1"/>
        <end position="22"/>
    </location>
</feature>
<evidence type="ECO:0000313" key="3">
    <source>
        <dbReference type="Proteomes" id="UP000663881"/>
    </source>
</evidence>
<accession>A0A819T573</accession>
<dbReference type="AlphaFoldDB" id="A0A819T573"/>
<comment type="caution">
    <text evidence="2">The sequence shown here is derived from an EMBL/GenBank/DDBJ whole genome shotgun (WGS) entry which is preliminary data.</text>
</comment>
<sequence length="22" mass="2358">DSNCCTQVLQRPPTAPAAIQDE</sequence>
<protein>
    <submittedName>
        <fullName evidence="2">Uncharacterized protein</fullName>
    </submittedName>
</protein>
<gene>
    <name evidence="2" type="ORF">OKA104_LOCUS34090</name>
</gene>
<evidence type="ECO:0000313" key="2">
    <source>
        <dbReference type="EMBL" id="CAF4072949.1"/>
    </source>
</evidence>
<evidence type="ECO:0000256" key="1">
    <source>
        <dbReference type="SAM" id="MobiDB-lite"/>
    </source>
</evidence>
<reference evidence="2" key="1">
    <citation type="submission" date="2021-02" db="EMBL/GenBank/DDBJ databases">
        <authorList>
            <person name="Nowell W R."/>
        </authorList>
    </citation>
    <scope>NUCLEOTIDE SEQUENCE</scope>
</reference>
<name>A0A819T573_9BILA</name>
<dbReference type="EMBL" id="CAJOAY010004518">
    <property type="protein sequence ID" value="CAF4072949.1"/>
    <property type="molecule type" value="Genomic_DNA"/>
</dbReference>
<proteinExistence type="predicted"/>